<evidence type="ECO:0000256" key="6">
    <source>
        <dbReference type="ARBA" id="ARBA00022679"/>
    </source>
</evidence>
<evidence type="ECO:0000256" key="9">
    <source>
        <dbReference type="ARBA" id="ARBA00023014"/>
    </source>
</evidence>
<dbReference type="Gene3D" id="3.40.50.10800">
    <property type="entry name" value="NadA-like"/>
    <property type="match status" value="3"/>
</dbReference>
<evidence type="ECO:0000256" key="5">
    <source>
        <dbReference type="ARBA" id="ARBA00022642"/>
    </source>
</evidence>
<dbReference type="NCBIfam" id="TIGR00550">
    <property type="entry name" value="nadA"/>
    <property type="match status" value="1"/>
</dbReference>
<dbReference type="EC" id="2.5.1.72" evidence="3 10"/>
<dbReference type="GO" id="GO:0005829">
    <property type="term" value="C:cytosol"/>
    <property type="evidence" value="ECO:0007669"/>
    <property type="project" value="TreeGrafter"/>
</dbReference>
<comment type="cofactor">
    <cofactor evidence="1">
        <name>[4Fe-4S] cluster</name>
        <dbReference type="ChEBI" id="CHEBI:49883"/>
    </cofactor>
</comment>
<keyword evidence="9" id="KW-0411">Iron-sulfur</keyword>
<dbReference type="PANTHER" id="PTHR30573">
    <property type="entry name" value="QUINOLINATE SYNTHETASE A"/>
    <property type="match status" value="1"/>
</dbReference>
<gene>
    <name evidence="11" type="primary">nadA</name>
    <name evidence="11" type="ORF">H9849_01570</name>
</gene>
<reference evidence="11" key="1">
    <citation type="journal article" date="2021" name="PeerJ">
        <title>Extensive microbial diversity within the chicken gut microbiome revealed by metagenomics and culture.</title>
        <authorList>
            <person name="Gilroy R."/>
            <person name="Ravi A."/>
            <person name="Getino M."/>
            <person name="Pursley I."/>
            <person name="Horton D.L."/>
            <person name="Alikhan N.F."/>
            <person name="Baker D."/>
            <person name="Gharbi K."/>
            <person name="Hall N."/>
            <person name="Watson M."/>
            <person name="Adriaenssens E.M."/>
            <person name="Foster-Nyarko E."/>
            <person name="Jarju S."/>
            <person name="Secka A."/>
            <person name="Antonio M."/>
            <person name="Oren A."/>
            <person name="Chaudhuri R.R."/>
            <person name="La Ragione R."/>
            <person name="Hildebrand F."/>
            <person name="Pallen M.J."/>
        </authorList>
    </citation>
    <scope>NUCLEOTIDE SEQUENCE</scope>
    <source>
        <strain evidence="11">ChiSxjej3B15-1167</strain>
    </source>
</reference>
<keyword evidence="7" id="KW-0479">Metal-binding</keyword>
<name>A0A9D1X2R0_9FIRM</name>
<proteinExistence type="predicted"/>
<evidence type="ECO:0000256" key="3">
    <source>
        <dbReference type="ARBA" id="ARBA00012669"/>
    </source>
</evidence>
<evidence type="ECO:0000256" key="10">
    <source>
        <dbReference type="NCBIfam" id="TIGR00550"/>
    </source>
</evidence>
<dbReference type="NCBIfam" id="NF006878">
    <property type="entry name" value="PRK09375.1-2"/>
    <property type="match status" value="1"/>
</dbReference>
<evidence type="ECO:0000256" key="2">
    <source>
        <dbReference type="ARBA" id="ARBA00005065"/>
    </source>
</evidence>
<evidence type="ECO:0000313" key="11">
    <source>
        <dbReference type="EMBL" id="HIX71689.1"/>
    </source>
</evidence>
<reference evidence="11" key="2">
    <citation type="submission" date="2021-04" db="EMBL/GenBank/DDBJ databases">
        <authorList>
            <person name="Gilroy R."/>
        </authorList>
    </citation>
    <scope>NUCLEOTIDE SEQUENCE</scope>
    <source>
        <strain evidence="11">ChiSxjej3B15-1167</strain>
    </source>
</reference>
<dbReference type="EMBL" id="DXEQ01000041">
    <property type="protein sequence ID" value="HIX71689.1"/>
    <property type="molecule type" value="Genomic_DNA"/>
</dbReference>
<dbReference type="SUPFAM" id="SSF142754">
    <property type="entry name" value="NadA-like"/>
    <property type="match status" value="1"/>
</dbReference>
<dbReference type="InterPro" id="IPR003473">
    <property type="entry name" value="NadA"/>
</dbReference>
<evidence type="ECO:0000256" key="4">
    <source>
        <dbReference type="ARBA" id="ARBA00022485"/>
    </source>
</evidence>
<dbReference type="GO" id="GO:0046872">
    <property type="term" value="F:metal ion binding"/>
    <property type="evidence" value="ECO:0007669"/>
    <property type="project" value="UniProtKB-KW"/>
</dbReference>
<evidence type="ECO:0000313" key="12">
    <source>
        <dbReference type="Proteomes" id="UP000886805"/>
    </source>
</evidence>
<keyword evidence="8" id="KW-0408">Iron</keyword>
<evidence type="ECO:0000256" key="8">
    <source>
        <dbReference type="ARBA" id="ARBA00023004"/>
    </source>
</evidence>
<dbReference type="GO" id="GO:0051539">
    <property type="term" value="F:4 iron, 4 sulfur cluster binding"/>
    <property type="evidence" value="ECO:0007669"/>
    <property type="project" value="UniProtKB-KW"/>
</dbReference>
<dbReference type="InterPro" id="IPR036094">
    <property type="entry name" value="NadA_sf"/>
</dbReference>
<comment type="caution">
    <text evidence="11">The sequence shown here is derived from an EMBL/GenBank/DDBJ whole genome shotgun (WGS) entry which is preliminary data.</text>
</comment>
<dbReference type="GO" id="GO:0008987">
    <property type="term" value="F:quinolinate synthetase A activity"/>
    <property type="evidence" value="ECO:0007669"/>
    <property type="project" value="UniProtKB-UniRule"/>
</dbReference>
<dbReference type="GO" id="GO:0034628">
    <property type="term" value="P:'de novo' NAD+ biosynthetic process from L-aspartate"/>
    <property type="evidence" value="ECO:0007669"/>
    <property type="project" value="TreeGrafter"/>
</dbReference>
<organism evidence="11 12">
    <name type="scientific">Candidatus Anaerobutyricum stercoripullorum</name>
    <dbReference type="NCBI Taxonomy" id="2838456"/>
    <lineage>
        <taxon>Bacteria</taxon>
        <taxon>Bacillati</taxon>
        <taxon>Bacillota</taxon>
        <taxon>Clostridia</taxon>
        <taxon>Lachnospirales</taxon>
        <taxon>Lachnospiraceae</taxon>
        <taxon>Anaerobutyricum</taxon>
    </lineage>
</organism>
<dbReference type="Proteomes" id="UP000886805">
    <property type="component" value="Unassembled WGS sequence"/>
</dbReference>
<evidence type="ECO:0000256" key="1">
    <source>
        <dbReference type="ARBA" id="ARBA00001966"/>
    </source>
</evidence>
<protein>
    <recommendedName>
        <fullName evidence="3 10">Quinolinate synthase</fullName>
        <ecNumber evidence="3 10">2.5.1.72</ecNumber>
    </recommendedName>
</protein>
<sequence length="304" mass="34053">MDTKRETIEKLKKEKNAVILAHYYAPPEVQEIADYIGDSFYLSKLAVKLTNPVLVFCGVSFMGESAKLLNPEKTVLMPDASADCPMAHMVEQSVIDEARARYEDLAVVCYVNSTAEIKSWSDVCVTSANAVKIVRNLPNQHILFIPDRNLGHFVAAQVPEKHFLYNEGYCPRHEFMSADEVRVLKDAHPQAQILVHPECNNAITAMSDYIGSTSGIINYAKEHTDCQEFIIGTVSGVIYKLQESRPDARFYFPATRPSCQDMERITLDQVIHVLKTGENAVAMPPESIAEQAKQTLTRMLELAQ</sequence>
<evidence type="ECO:0000256" key="7">
    <source>
        <dbReference type="ARBA" id="ARBA00022723"/>
    </source>
</evidence>
<dbReference type="PANTHER" id="PTHR30573:SF0">
    <property type="entry name" value="QUINOLINATE SYNTHASE, CHLOROPLASTIC"/>
    <property type="match status" value="1"/>
</dbReference>
<accession>A0A9D1X2R0</accession>
<comment type="pathway">
    <text evidence="2">Cofactor biosynthesis; NAD(+) biosynthesis; quinolinate from iminoaspartate: step 1/1.</text>
</comment>
<dbReference type="Pfam" id="PF02445">
    <property type="entry name" value="NadA"/>
    <property type="match status" value="1"/>
</dbReference>
<keyword evidence="6 11" id="KW-0808">Transferase</keyword>
<keyword evidence="4" id="KW-0004">4Fe-4S</keyword>
<keyword evidence="5" id="KW-0662">Pyridine nucleotide biosynthesis</keyword>
<dbReference type="AlphaFoldDB" id="A0A9D1X2R0"/>